<dbReference type="PANTHER" id="PTHR42966:SF1">
    <property type="entry name" value="SIALIC ACID SYNTHASE"/>
    <property type="match status" value="1"/>
</dbReference>
<dbReference type="Proteomes" id="UP000266482">
    <property type="component" value="Unassembled WGS sequence"/>
</dbReference>
<dbReference type="EMBL" id="QXQA01000023">
    <property type="protein sequence ID" value="RIX47310.1"/>
    <property type="molecule type" value="Genomic_DNA"/>
</dbReference>
<gene>
    <name evidence="2" type="primary">neuB</name>
    <name evidence="2" type="ORF">D3P08_25140</name>
</gene>
<keyword evidence="3" id="KW-1185">Reference proteome</keyword>
<dbReference type="GO" id="GO:0050462">
    <property type="term" value="F:N-acetylneuraminate synthase activity"/>
    <property type="evidence" value="ECO:0007669"/>
    <property type="project" value="UniProtKB-EC"/>
</dbReference>
<dbReference type="Pfam" id="PF03102">
    <property type="entry name" value="NeuB"/>
    <property type="match status" value="1"/>
</dbReference>
<dbReference type="InterPro" id="IPR013974">
    <property type="entry name" value="SAF"/>
</dbReference>
<dbReference type="InterPro" id="IPR036732">
    <property type="entry name" value="AFP_Neu5c_C_sf"/>
</dbReference>
<dbReference type="Gene3D" id="3.20.20.70">
    <property type="entry name" value="Aldolase class I"/>
    <property type="match status" value="1"/>
</dbReference>
<dbReference type="InterPro" id="IPR006190">
    <property type="entry name" value="SAF_AFP_Neu5Ac"/>
</dbReference>
<evidence type="ECO:0000313" key="3">
    <source>
        <dbReference type="Proteomes" id="UP000266482"/>
    </source>
</evidence>
<comment type="caution">
    <text evidence="2">The sequence shown here is derived from an EMBL/GenBank/DDBJ whole genome shotgun (WGS) entry which is preliminary data.</text>
</comment>
<dbReference type="Gene3D" id="3.90.1210.10">
    <property type="entry name" value="Antifreeze-like/N-acetylneuraminic acid synthase C-terminal domain"/>
    <property type="match status" value="1"/>
</dbReference>
<sequence length="356" mass="38618">MKTFIIAEAGVNHNGSLDLAKKLVRAAVEAGADAIKFQTFQAGQLVSRHAAKADYQKETTEAAESQLEMLKGLELSHHDHVALIEECRSAGITFLSTPFDMPSLRLLAETFNLKTLKISSGDLTNLPLLYYAGRSGANIILSTGMSTLGEIEDALGALAFSYLDSGEAPSLTAFRQAYCLPAGQAVLQEKVTLLHCTTEYPAPYEEVHLNKMLTLRQAFGLKTGYSDHTVGTEIPIAAVTLGAQLIEKHFTLDKTMIGPDHKASMEPGELSAMIQQIRNVERAMGNSVKIPTASEFRNVSPARKSIVAAKPIAKGETFSEENLTVKRPGHGLSPGVYWDLLGKKAERDYDSDDLII</sequence>
<evidence type="ECO:0000259" key="1">
    <source>
        <dbReference type="PROSITE" id="PS50844"/>
    </source>
</evidence>
<accession>A0A3A1UMC2</accession>
<name>A0A3A1UMC2_9BACL</name>
<dbReference type="InterPro" id="IPR013785">
    <property type="entry name" value="Aldolase_TIM"/>
</dbReference>
<dbReference type="InterPro" id="IPR013132">
    <property type="entry name" value="PseI/NeuA/B-like_N"/>
</dbReference>
<reference evidence="2 3" key="1">
    <citation type="submission" date="2018-09" db="EMBL/GenBank/DDBJ databases">
        <title>Paenibacillus aracenensis nov. sp. isolated from a cave in southern Spain.</title>
        <authorList>
            <person name="Jurado V."/>
            <person name="Gutierrez-Patricio S."/>
            <person name="Gonzalez-Pimentel J.L."/>
            <person name="Miller A.Z."/>
            <person name="Laiz L."/>
            <person name="Saiz-Jimenez C."/>
        </authorList>
    </citation>
    <scope>NUCLEOTIDE SEQUENCE [LARGE SCALE GENOMIC DNA]</scope>
    <source>
        <strain evidence="2 3">DSM 22867</strain>
    </source>
</reference>
<dbReference type="GO" id="GO:0047444">
    <property type="term" value="F:N-acylneuraminate-9-phosphate synthase activity"/>
    <property type="evidence" value="ECO:0007669"/>
    <property type="project" value="TreeGrafter"/>
</dbReference>
<dbReference type="InterPro" id="IPR020007">
    <property type="entry name" value="NeuB/NeuA"/>
</dbReference>
<dbReference type="EC" id="2.5.1.56" evidence="2"/>
<dbReference type="OrthoDB" id="9814210at2"/>
<keyword evidence="2" id="KW-0808">Transferase</keyword>
<dbReference type="InterPro" id="IPR057736">
    <property type="entry name" value="SAF_PseI/NeuA/NeuB"/>
</dbReference>
<dbReference type="Pfam" id="PF08666">
    <property type="entry name" value="SAF"/>
    <property type="match status" value="1"/>
</dbReference>
<protein>
    <submittedName>
        <fullName evidence="2">N-acetylneuraminate synthase</fullName>
        <ecNumber evidence="2">2.5.1.56</ecNumber>
    </submittedName>
</protein>
<dbReference type="AlphaFoldDB" id="A0A3A1UMC2"/>
<evidence type="ECO:0000313" key="2">
    <source>
        <dbReference type="EMBL" id="RIX47310.1"/>
    </source>
</evidence>
<dbReference type="RefSeq" id="WP_119602880.1">
    <property type="nucleotide sequence ID" value="NZ_QXQA01000023.1"/>
</dbReference>
<dbReference type="GO" id="GO:0016051">
    <property type="term" value="P:carbohydrate biosynthetic process"/>
    <property type="evidence" value="ECO:0007669"/>
    <property type="project" value="InterPro"/>
</dbReference>
<feature type="domain" description="AFP-like" evidence="1">
    <location>
        <begin position="305"/>
        <end position="356"/>
    </location>
</feature>
<dbReference type="PANTHER" id="PTHR42966">
    <property type="entry name" value="N-ACETYLNEURAMINATE SYNTHASE"/>
    <property type="match status" value="1"/>
</dbReference>
<organism evidence="2 3">
    <name type="scientific">Paenibacillus nanensis</name>
    <dbReference type="NCBI Taxonomy" id="393251"/>
    <lineage>
        <taxon>Bacteria</taxon>
        <taxon>Bacillati</taxon>
        <taxon>Bacillota</taxon>
        <taxon>Bacilli</taxon>
        <taxon>Bacillales</taxon>
        <taxon>Paenibacillaceae</taxon>
        <taxon>Paenibacillus</taxon>
    </lineage>
</organism>
<dbReference type="SUPFAM" id="SSF51569">
    <property type="entry name" value="Aldolase"/>
    <property type="match status" value="1"/>
</dbReference>
<dbReference type="InterPro" id="IPR051690">
    <property type="entry name" value="PseI-like"/>
</dbReference>
<dbReference type="PROSITE" id="PS50844">
    <property type="entry name" value="AFP_LIKE"/>
    <property type="match status" value="1"/>
</dbReference>
<dbReference type="CDD" id="cd11615">
    <property type="entry name" value="SAF_NeuB_like"/>
    <property type="match status" value="1"/>
</dbReference>
<dbReference type="SUPFAM" id="SSF51269">
    <property type="entry name" value="AFP III-like domain"/>
    <property type="match status" value="1"/>
</dbReference>
<proteinExistence type="predicted"/>
<dbReference type="NCBIfam" id="TIGR03569">
    <property type="entry name" value="NeuB_NnaB"/>
    <property type="match status" value="1"/>
</dbReference>